<dbReference type="GO" id="GO:0005886">
    <property type="term" value="C:plasma membrane"/>
    <property type="evidence" value="ECO:0007669"/>
    <property type="project" value="TreeGrafter"/>
</dbReference>
<feature type="transmembrane region" description="Helical" evidence="1">
    <location>
        <begin position="337"/>
        <end position="357"/>
    </location>
</feature>
<dbReference type="Proteomes" id="UP000245647">
    <property type="component" value="Unassembled WGS sequence"/>
</dbReference>
<dbReference type="EMBL" id="QEAS01000006">
    <property type="protein sequence ID" value="PWG81038.1"/>
    <property type="molecule type" value="Genomic_DNA"/>
</dbReference>
<comment type="caution">
    <text evidence="2">The sequence shown here is derived from an EMBL/GenBank/DDBJ whole genome shotgun (WGS) entry which is preliminary data.</text>
</comment>
<keyword evidence="1" id="KW-1133">Transmembrane helix</keyword>
<accession>A0A2U2PHZ6</accession>
<protein>
    <submittedName>
        <fullName evidence="2">Lipopolysaccharide biosynthesis protein</fullName>
    </submittedName>
</protein>
<name>A0A2U2PHZ6_9SPHI</name>
<dbReference type="InterPro" id="IPR050445">
    <property type="entry name" value="Bact_polysacc_biosynth/exp"/>
</dbReference>
<dbReference type="PANTHER" id="PTHR32309:SF13">
    <property type="entry name" value="FERRIC ENTEROBACTIN TRANSPORT PROTEIN FEPE"/>
    <property type="match status" value="1"/>
</dbReference>
<keyword evidence="1" id="KW-0812">Transmembrane</keyword>
<evidence type="ECO:0000313" key="2">
    <source>
        <dbReference type="EMBL" id="PWG81038.1"/>
    </source>
</evidence>
<dbReference type="PANTHER" id="PTHR32309">
    <property type="entry name" value="TYROSINE-PROTEIN KINASE"/>
    <property type="match status" value="1"/>
</dbReference>
<keyword evidence="1" id="KW-0472">Membrane</keyword>
<dbReference type="AlphaFoldDB" id="A0A2U2PHZ6"/>
<organism evidence="2 3">
    <name type="scientific">Pararcticibacter amylolyticus</name>
    <dbReference type="NCBI Taxonomy" id="2173175"/>
    <lineage>
        <taxon>Bacteria</taxon>
        <taxon>Pseudomonadati</taxon>
        <taxon>Bacteroidota</taxon>
        <taxon>Sphingobacteriia</taxon>
        <taxon>Sphingobacteriales</taxon>
        <taxon>Sphingobacteriaceae</taxon>
        <taxon>Pararcticibacter</taxon>
    </lineage>
</organism>
<keyword evidence="3" id="KW-1185">Reference proteome</keyword>
<evidence type="ECO:0000256" key="1">
    <source>
        <dbReference type="SAM" id="Phobius"/>
    </source>
</evidence>
<proteinExistence type="predicted"/>
<evidence type="ECO:0000313" key="3">
    <source>
        <dbReference type="Proteomes" id="UP000245647"/>
    </source>
</evidence>
<sequence>MNTRAKRVESKGNSQTTNLEDEISFKEFVFRIKDGYNYLVSKWKIIVLMSSIGALCGLLYAYFDKPVYIAECTFVLEEQGGTGGLGQYAGLASMVGIDIGGGNNGLFQGDNIIELYKSRRMIRKTLLSIGSFEGKKDLLINRYIEMNRFRDGWTNNPSLKNISFYVPENQFKRQHDSIINVMVKDIKKNHLIVEKLDKRLSIISVKLSSKDEWFSKVFADKIVENVNGFYVQTKTKKSSENLKILQKQADSVKNVLNLSLGSVASAIDANPNTNPAFQFLKVPSQRRQVDVQASSAIYAEVTKNLEIARIALRKETPLIQMIDSPVLPLERKYVSKAMGIVAGFIVTGLITCVFLSIRAMIKRMLQN</sequence>
<dbReference type="GO" id="GO:0004713">
    <property type="term" value="F:protein tyrosine kinase activity"/>
    <property type="evidence" value="ECO:0007669"/>
    <property type="project" value="TreeGrafter"/>
</dbReference>
<gene>
    <name evidence="2" type="ORF">DDR33_08910</name>
</gene>
<feature type="transmembrane region" description="Helical" evidence="1">
    <location>
        <begin position="45"/>
        <end position="63"/>
    </location>
</feature>
<reference evidence="2 3" key="1">
    <citation type="submission" date="2018-04" db="EMBL/GenBank/DDBJ databases">
        <title>Pedobacter chongqingensis sp. nov., isolated from a rottenly hemp rope.</title>
        <authorList>
            <person name="Cai Y."/>
        </authorList>
    </citation>
    <scope>NUCLEOTIDE SEQUENCE [LARGE SCALE GENOMIC DNA]</scope>
    <source>
        <strain evidence="2 3">FJ4-8</strain>
    </source>
</reference>